<comment type="subcellular location">
    <subcellularLocation>
        <location evidence="1">Membrane</location>
        <topology evidence="1">Multi-pass membrane protein</topology>
    </subcellularLocation>
</comment>
<accession>A0ABX8D2T3</accession>
<evidence type="ECO:0000259" key="6">
    <source>
        <dbReference type="PROSITE" id="PS50801"/>
    </source>
</evidence>
<feature type="transmembrane region" description="Helical" evidence="5">
    <location>
        <begin position="344"/>
        <end position="362"/>
    </location>
</feature>
<dbReference type="SUPFAM" id="SSF52091">
    <property type="entry name" value="SpoIIaa-like"/>
    <property type="match status" value="1"/>
</dbReference>
<evidence type="ECO:0000256" key="4">
    <source>
        <dbReference type="ARBA" id="ARBA00023136"/>
    </source>
</evidence>
<feature type="transmembrane region" description="Helical" evidence="5">
    <location>
        <begin position="295"/>
        <end position="315"/>
    </location>
</feature>
<feature type="domain" description="STAS" evidence="6">
    <location>
        <begin position="418"/>
        <end position="528"/>
    </location>
</feature>
<dbReference type="InterPro" id="IPR002645">
    <property type="entry name" value="STAS_dom"/>
</dbReference>
<evidence type="ECO:0000313" key="8">
    <source>
        <dbReference type="Proteomes" id="UP000683310"/>
    </source>
</evidence>
<keyword evidence="8" id="KW-1185">Reference proteome</keyword>
<feature type="transmembrane region" description="Helical" evidence="5">
    <location>
        <begin position="141"/>
        <end position="165"/>
    </location>
</feature>
<dbReference type="EMBL" id="CP074371">
    <property type="protein sequence ID" value="QVI25404.1"/>
    <property type="molecule type" value="Genomic_DNA"/>
</dbReference>
<evidence type="ECO:0000256" key="1">
    <source>
        <dbReference type="ARBA" id="ARBA00004141"/>
    </source>
</evidence>
<feature type="transmembrane region" description="Helical" evidence="5">
    <location>
        <begin position="321"/>
        <end position="337"/>
    </location>
</feature>
<evidence type="ECO:0000313" key="7">
    <source>
        <dbReference type="EMBL" id="QVI25404.1"/>
    </source>
</evidence>
<evidence type="ECO:0000256" key="5">
    <source>
        <dbReference type="SAM" id="Phobius"/>
    </source>
</evidence>
<keyword evidence="4 5" id="KW-0472">Membrane</keyword>
<feature type="transmembrane region" description="Helical" evidence="5">
    <location>
        <begin position="12"/>
        <end position="31"/>
    </location>
</feature>
<reference evidence="7 8" key="1">
    <citation type="submission" date="2021-04" db="EMBL/GenBank/DDBJ databases">
        <title>Nocardia tengchongensis.</title>
        <authorList>
            <person name="Zhuang k."/>
            <person name="Ran Y."/>
            <person name="Li W."/>
        </authorList>
    </citation>
    <scope>NUCLEOTIDE SEQUENCE [LARGE SCALE GENOMIC DNA]</scope>
    <source>
        <strain evidence="7 8">CFH S0057</strain>
    </source>
</reference>
<dbReference type="Gene3D" id="3.30.750.24">
    <property type="entry name" value="STAS domain"/>
    <property type="match status" value="1"/>
</dbReference>
<dbReference type="PANTHER" id="PTHR11814">
    <property type="entry name" value="SULFATE TRANSPORTER"/>
    <property type="match status" value="1"/>
</dbReference>
<dbReference type="InterPro" id="IPR011547">
    <property type="entry name" value="SLC26A/SulP_dom"/>
</dbReference>
<feature type="transmembrane region" description="Helical" evidence="5">
    <location>
        <begin position="71"/>
        <end position="91"/>
    </location>
</feature>
<feature type="transmembrane region" description="Helical" evidence="5">
    <location>
        <begin position="218"/>
        <end position="241"/>
    </location>
</feature>
<feature type="transmembrane region" description="Helical" evidence="5">
    <location>
        <begin position="103"/>
        <end position="121"/>
    </location>
</feature>
<dbReference type="Proteomes" id="UP000683310">
    <property type="component" value="Chromosome"/>
</dbReference>
<sequence>MATGLFSIPEGMAYASIAGFNPVAGLYAGVVPPILGSLTASTVLMVTTLTSAIALTGQSAIATAGLDPHDAGNLAALTLLVGVVMVLMGVLRLGVVMSFVSNAVMVGFSTGIALQIMTGVFKDATGYKPPGHNKLVQVWNWLTGIGHWQSAATWVAVATILVWAVARMIPKIEALALLVAMVVVSVVVAILGTEVELVSDIASIPGTLPGLSLPNWDAMPHLAAGALSVALVALAQAASVAPSMPNPDGSRSSVNADFTAQGIANLGGGLFSALPSGGSLSRTGVAAGVGARTRWAGVISGVFLALVVVTCGGLAEHIPMPVIGGLILVVGGELIWGKVKDIGLVWHTSKLSTAAMIATFAATTQLPLQQAIVIGAVLSLLLYCVQAARQIQLVGLTRDAAGHWLTAPVPQQLPPGEVTVLDYRGTSFFAELPRLEAALPEVSGARNAVLVLVLRAMPDIPSSAILRLLERYNRQLRDAGGRLVLAGVEPELAEVMQHTGLTEQLGPDGIVTAQPEIFGPVATAVDLGSNWIDSRKTQQ</sequence>
<feature type="transmembrane region" description="Helical" evidence="5">
    <location>
        <begin position="172"/>
        <end position="191"/>
    </location>
</feature>
<dbReference type="InterPro" id="IPR036513">
    <property type="entry name" value="STAS_dom_sf"/>
</dbReference>
<proteinExistence type="predicted"/>
<feature type="transmembrane region" description="Helical" evidence="5">
    <location>
        <begin position="368"/>
        <end position="388"/>
    </location>
</feature>
<evidence type="ECO:0000256" key="2">
    <source>
        <dbReference type="ARBA" id="ARBA00022692"/>
    </source>
</evidence>
<feature type="transmembrane region" description="Helical" evidence="5">
    <location>
        <begin position="43"/>
        <end position="65"/>
    </location>
</feature>
<gene>
    <name evidence="7" type="ORF">KHQ06_37505</name>
</gene>
<dbReference type="InterPro" id="IPR001902">
    <property type="entry name" value="SLC26A/SulP_fam"/>
</dbReference>
<dbReference type="PROSITE" id="PS50801">
    <property type="entry name" value="STAS"/>
    <property type="match status" value="1"/>
</dbReference>
<dbReference type="CDD" id="cd07042">
    <property type="entry name" value="STAS_SulP_like_sulfate_transporter"/>
    <property type="match status" value="1"/>
</dbReference>
<dbReference type="Pfam" id="PF01740">
    <property type="entry name" value="STAS"/>
    <property type="match status" value="1"/>
</dbReference>
<name>A0ABX8D2T3_9NOCA</name>
<evidence type="ECO:0000256" key="3">
    <source>
        <dbReference type="ARBA" id="ARBA00022989"/>
    </source>
</evidence>
<dbReference type="Pfam" id="PF00916">
    <property type="entry name" value="Sulfate_transp"/>
    <property type="match status" value="1"/>
</dbReference>
<keyword evidence="2 5" id="KW-0812">Transmembrane</keyword>
<protein>
    <submittedName>
        <fullName evidence="7">SulP family inorganic anion transporter</fullName>
    </submittedName>
</protein>
<keyword evidence="3 5" id="KW-1133">Transmembrane helix</keyword>
<organism evidence="7 8">
    <name type="scientific">Nocardia tengchongensis</name>
    <dbReference type="NCBI Taxonomy" id="2055889"/>
    <lineage>
        <taxon>Bacteria</taxon>
        <taxon>Bacillati</taxon>
        <taxon>Actinomycetota</taxon>
        <taxon>Actinomycetes</taxon>
        <taxon>Mycobacteriales</taxon>
        <taxon>Nocardiaceae</taxon>
        <taxon>Nocardia</taxon>
    </lineage>
</organism>